<feature type="domain" description="Glycosyl transferase family 1" evidence="3">
    <location>
        <begin position="308"/>
        <end position="435"/>
    </location>
</feature>
<protein>
    <submittedName>
        <fullName evidence="4">Glycosyltransferase involved in cell wall bisynthesis (RfaB)</fullName>
    </submittedName>
</protein>
<dbReference type="Gene3D" id="3.40.50.2000">
    <property type="entry name" value="Glycogen Phosphorylase B"/>
    <property type="match status" value="2"/>
</dbReference>
<dbReference type="PANTHER" id="PTHR12526">
    <property type="entry name" value="GLYCOSYLTRANSFERASE"/>
    <property type="match status" value="1"/>
</dbReference>
<sequence>MNFFLNEGFRSVNSGVEHAERYRLAIFDELKEESRLVLTELLPKLPTDLEQWQIPVNKVINLFDFLMADSPDDYLKHGLVVDDLVEFKETALLDDSGMRRLVTEQAMAGYQIKRRKDCFPDDTNQQTVVRDAHVELTRGCRRLSWSYQKEGHHLKMTAIHLENFLGKNKYFQNFEQLLAFFMAAIQDCFGASRYFIDRGLAYHEYFVNHEKQYENDYLATVIHANHRVAMAGDRPIFNQFYQYPIQHLDVYDALICSTFLQAHDLKEDLQQTGANEASLNKILTLPVAFCLPSRQQQQQQKGQIDTAKGETLHLVTASRLHQEKHLDELLLALSRLKEAGLAVTLTIFGEGPEKATLQDLVRDEELEDQVTFAGWSRQLTDDLASFDLYLSTSYSEGFGLTYLEALGQGLPLVSYANRYGAEELIQDGQNGLLVPFIKGKEPAVRKRNAKQLAAAVLQAADRLNELTAHSRESIKAYDLTSVASTWQTLLEDWHEG</sequence>
<dbReference type="Proteomes" id="UP001314261">
    <property type="component" value="Unassembled WGS sequence"/>
</dbReference>
<reference evidence="4 5" key="1">
    <citation type="submission" date="2023-10" db="EMBL/GenBank/DDBJ databases">
        <authorList>
            <person name="Botero Cardona J."/>
        </authorList>
    </citation>
    <scope>NUCLEOTIDE SEQUENCE [LARGE SCALE GENOMIC DNA]</scope>
    <source>
        <strain evidence="4 5">R-54839</strain>
    </source>
</reference>
<accession>A0ABN9YHS8</accession>
<keyword evidence="5" id="KW-1185">Reference proteome</keyword>
<name>A0ABN9YHS8_9LACO</name>
<comment type="caution">
    <text evidence="4">The sequence shown here is derived from an EMBL/GenBank/DDBJ whole genome shotgun (WGS) entry which is preliminary data.</text>
</comment>
<keyword evidence="1" id="KW-0328">Glycosyltransferase</keyword>
<organism evidence="4 5">
    <name type="scientific">Fructobacillus fructosus</name>
    <dbReference type="NCBI Taxonomy" id="1631"/>
    <lineage>
        <taxon>Bacteria</taxon>
        <taxon>Bacillati</taxon>
        <taxon>Bacillota</taxon>
        <taxon>Bacilli</taxon>
        <taxon>Lactobacillales</taxon>
        <taxon>Lactobacillaceae</taxon>
        <taxon>Fructobacillus</taxon>
    </lineage>
</organism>
<dbReference type="InterPro" id="IPR001296">
    <property type="entry name" value="Glyco_trans_1"/>
</dbReference>
<dbReference type="SUPFAM" id="SSF53756">
    <property type="entry name" value="UDP-Glycosyltransferase/glycogen phosphorylase"/>
    <property type="match status" value="1"/>
</dbReference>
<dbReference type="PANTHER" id="PTHR12526:SF629">
    <property type="entry name" value="TEICHURONIC ACID BIOSYNTHESIS GLYCOSYLTRANSFERASE TUAH-RELATED"/>
    <property type="match status" value="1"/>
</dbReference>
<evidence type="ECO:0000256" key="1">
    <source>
        <dbReference type="ARBA" id="ARBA00022676"/>
    </source>
</evidence>
<dbReference type="EMBL" id="CAUZLR010000001">
    <property type="protein sequence ID" value="CAK1224080.1"/>
    <property type="molecule type" value="Genomic_DNA"/>
</dbReference>
<proteinExistence type="predicted"/>
<keyword evidence="2" id="KW-0808">Transferase</keyword>
<evidence type="ECO:0000313" key="4">
    <source>
        <dbReference type="EMBL" id="CAK1224080.1"/>
    </source>
</evidence>
<dbReference type="Pfam" id="PF00534">
    <property type="entry name" value="Glycos_transf_1"/>
    <property type="match status" value="1"/>
</dbReference>
<dbReference type="RefSeq" id="WP_248656970.1">
    <property type="nucleotide sequence ID" value="NZ_CAUZLR010000001.1"/>
</dbReference>
<evidence type="ECO:0000259" key="3">
    <source>
        <dbReference type="Pfam" id="PF00534"/>
    </source>
</evidence>
<evidence type="ECO:0000313" key="5">
    <source>
        <dbReference type="Proteomes" id="UP001314261"/>
    </source>
</evidence>
<gene>
    <name evidence="4" type="ORF">R54839_PPFHFPJH_00104</name>
</gene>
<evidence type="ECO:0000256" key="2">
    <source>
        <dbReference type="ARBA" id="ARBA00022679"/>
    </source>
</evidence>